<proteinExistence type="predicted"/>
<evidence type="ECO:0000256" key="1">
    <source>
        <dbReference type="SAM" id="SignalP"/>
    </source>
</evidence>
<accession>A0ABS2DBB1</accession>
<dbReference type="SUPFAM" id="SSF48452">
    <property type="entry name" value="TPR-like"/>
    <property type="match status" value="1"/>
</dbReference>
<dbReference type="SUPFAM" id="SSF55486">
    <property type="entry name" value="Metalloproteases ('zincins'), catalytic domain"/>
    <property type="match status" value="1"/>
</dbReference>
<organism evidence="2 3">
    <name type="scientific">Sphingomonas longa</name>
    <dbReference type="NCBI Taxonomy" id="2778730"/>
    <lineage>
        <taxon>Bacteria</taxon>
        <taxon>Pseudomonadati</taxon>
        <taxon>Pseudomonadota</taxon>
        <taxon>Alphaproteobacteria</taxon>
        <taxon>Sphingomonadales</taxon>
        <taxon>Sphingomonadaceae</taxon>
        <taxon>Sphingomonas</taxon>
    </lineage>
</organism>
<evidence type="ECO:0000313" key="3">
    <source>
        <dbReference type="Proteomes" id="UP000763641"/>
    </source>
</evidence>
<dbReference type="EMBL" id="JAFEMC010000006">
    <property type="protein sequence ID" value="MBM6578230.1"/>
    <property type="molecule type" value="Genomic_DNA"/>
</dbReference>
<sequence>MLSFRYRIAAAAALLASTATQAEWRQAKGRHFVVYADATEDQIRESATRLEQLDALMRLISATPKELDEGANVVTVYTVRNEDAIRKLMGRGGQNVAGFYLPRVSGSVAYTPAATSADDFSPQLVLFHEYGHHFLLGNYAAPYPAWFSEGYAEYMATTKFDATDVRFGVPAQHRVYGLAYAMPVKRLFDGRDTIRGPQEMDAMYGRGWLLTHMIVSDPAMAGRFNAYLDKLSAGVPSVEAATQAFGKLSDFNRTVDAYLSRNKFVVKQMARSRLPIAPIAIRTLTAGEAAMIGFRMRSDRGVDEKQAKALLAQAAPVAAAHPNDAVAQGWLAEIAYDAKQDDLAEAAADRAIAADPKSAQALLYKARVHLRRAIVAKAEPDAAAWKEARSWIVRANKVDTNDADALMLYYESFAMAGAPPTRSAILGLKRATQLVPQDGSLRWRAARQFLLDGDVAEAKMLLRPLAFDPHAAPDNPAAKLVALLDGGAKGPDAIATLEAQAKAPN</sequence>
<reference evidence="2 3" key="1">
    <citation type="submission" date="2020-12" db="EMBL/GenBank/DDBJ databases">
        <title>Sphingomonas sp.</title>
        <authorList>
            <person name="Kim M.K."/>
        </authorList>
    </citation>
    <scope>NUCLEOTIDE SEQUENCE [LARGE SCALE GENOMIC DNA]</scope>
    <source>
        <strain evidence="2 3">BT552</strain>
    </source>
</reference>
<gene>
    <name evidence="2" type="ORF">ILT43_17745</name>
</gene>
<keyword evidence="1" id="KW-0732">Signal</keyword>
<protein>
    <recommendedName>
        <fullName evidence="4">DUF1570 domain-containing protein</fullName>
    </recommendedName>
</protein>
<feature type="signal peptide" evidence="1">
    <location>
        <begin position="1"/>
        <end position="22"/>
    </location>
</feature>
<evidence type="ECO:0008006" key="4">
    <source>
        <dbReference type="Google" id="ProtNLM"/>
    </source>
</evidence>
<comment type="caution">
    <text evidence="2">The sequence shown here is derived from an EMBL/GenBank/DDBJ whole genome shotgun (WGS) entry which is preliminary data.</text>
</comment>
<keyword evidence="3" id="KW-1185">Reference proteome</keyword>
<feature type="chain" id="PRO_5045755966" description="DUF1570 domain-containing protein" evidence="1">
    <location>
        <begin position="23"/>
        <end position="505"/>
    </location>
</feature>
<dbReference type="RefSeq" id="WP_204200322.1">
    <property type="nucleotide sequence ID" value="NZ_JAFEMC010000006.1"/>
</dbReference>
<dbReference type="InterPro" id="IPR011990">
    <property type="entry name" value="TPR-like_helical_dom_sf"/>
</dbReference>
<name>A0ABS2DBB1_9SPHN</name>
<evidence type="ECO:0000313" key="2">
    <source>
        <dbReference type="EMBL" id="MBM6578230.1"/>
    </source>
</evidence>
<dbReference type="Gene3D" id="1.25.40.10">
    <property type="entry name" value="Tetratricopeptide repeat domain"/>
    <property type="match status" value="1"/>
</dbReference>
<dbReference type="Proteomes" id="UP000763641">
    <property type="component" value="Unassembled WGS sequence"/>
</dbReference>